<feature type="domain" description="Cadherin" evidence="6">
    <location>
        <begin position="806"/>
        <end position="911"/>
    </location>
</feature>
<evidence type="ECO:0000256" key="2">
    <source>
        <dbReference type="ARBA" id="ARBA00022722"/>
    </source>
</evidence>
<dbReference type="InterPro" id="IPR013783">
    <property type="entry name" value="Ig-like_fold"/>
</dbReference>
<dbReference type="InterPro" id="IPR007346">
    <property type="entry name" value="Endonuclease-I"/>
</dbReference>
<keyword evidence="8" id="KW-1185">Reference proteome</keyword>
<dbReference type="GO" id="GO:0004519">
    <property type="term" value="F:endonuclease activity"/>
    <property type="evidence" value="ECO:0007669"/>
    <property type="project" value="UniProtKB-KW"/>
</dbReference>
<dbReference type="SMART" id="SM00112">
    <property type="entry name" value="CA"/>
    <property type="match status" value="1"/>
</dbReference>
<evidence type="ECO:0000313" key="8">
    <source>
        <dbReference type="Proteomes" id="UP000521199"/>
    </source>
</evidence>
<dbReference type="InterPro" id="IPR032812">
    <property type="entry name" value="SbsA_Ig"/>
</dbReference>
<dbReference type="InterPro" id="IPR015919">
    <property type="entry name" value="Cadherin-like_sf"/>
</dbReference>
<gene>
    <name evidence="7" type="ORF">HNQ52_003288</name>
</gene>
<dbReference type="Pfam" id="PF13205">
    <property type="entry name" value="Big_5"/>
    <property type="match status" value="2"/>
</dbReference>
<evidence type="ECO:0000259" key="6">
    <source>
        <dbReference type="PROSITE" id="PS50268"/>
    </source>
</evidence>
<dbReference type="Pfam" id="PF04231">
    <property type="entry name" value="Endonuclease_1"/>
    <property type="match status" value="1"/>
</dbReference>
<dbReference type="InterPro" id="IPR002126">
    <property type="entry name" value="Cadherin-like_dom"/>
</dbReference>
<dbReference type="GO" id="GO:0005509">
    <property type="term" value="F:calcium ion binding"/>
    <property type="evidence" value="ECO:0007669"/>
    <property type="project" value="InterPro"/>
</dbReference>
<comment type="similarity">
    <text evidence="1">Belongs to the EndA/NucM nuclease family.</text>
</comment>
<reference evidence="7 8" key="1">
    <citation type="submission" date="2020-08" db="EMBL/GenBank/DDBJ databases">
        <title>Genomic Encyclopedia of Type Strains, Phase IV (KMG-IV): sequencing the most valuable type-strain genomes for metagenomic binning, comparative biology and taxonomic classification.</title>
        <authorList>
            <person name="Goeker M."/>
        </authorList>
    </citation>
    <scope>NUCLEOTIDE SEQUENCE [LARGE SCALE GENOMIC DNA]</scope>
    <source>
        <strain evidence="7 8">DSM 24163</strain>
    </source>
</reference>
<dbReference type="GO" id="GO:0016787">
    <property type="term" value="F:hydrolase activity"/>
    <property type="evidence" value="ECO:0007669"/>
    <property type="project" value="UniProtKB-KW"/>
</dbReference>
<dbReference type="Proteomes" id="UP000521199">
    <property type="component" value="Unassembled WGS sequence"/>
</dbReference>
<name>A0A7W8DAT8_9GAMM</name>
<dbReference type="RefSeq" id="WP_183962277.1">
    <property type="nucleotide sequence ID" value="NZ_JACHHP010000007.1"/>
</dbReference>
<dbReference type="InterPro" id="IPR041690">
    <property type="entry name" value="Cadherin_5"/>
</dbReference>
<comment type="caution">
    <text evidence="7">The sequence shown here is derived from an EMBL/GenBank/DDBJ whole genome shotgun (WGS) entry which is preliminary data.</text>
</comment>
<keyword evidence="3 5" id="KW-0732">Signal</keyword>
<keyword evidence="7" id="KW-0255">Endonuclease</keyword>
<dbReference type="SMART" id="SM00736">
    <property type="entry name" value="CADG"/>
    <property type="match status" value="1"/>
</dbReference>
<dbReference type="Gene3D" id="2.60.40.3440">
    <property type="match status" value="1"/>
</dbReference>
<dbReference type="PANTHER" id="PTHR33607">
    <property type="entry name" value="ENDONUCLEASE-1"/>
    <property type="match status" value="1"/>
</dbReference>
<evidence type="ECO:0000256" key="3">
    <source>
        <dbReference type="ARBA" id="ARBA00022729"/>
    </source>
</evidence>
<dbReference type="GO" id="GO:0016020">
    <property type="term" value="C:membrane"/>
    <property type="evidence" value="ECO:0007669"/>
    <property type="project" value="InterPro"/>
</dbReference>
<feature type="signal peptide" evidence="5">
    <location>
        <begin position="1"/>
        <end position="22"/>
    </location>
</feature>
<sequence length="1015" mass="103335">MSVFHARGLAVLALLFPALGSAQVSITTSGAVEDFDSLAATGTSNVLPAGWALLESDDNANDSYAAGDGSGNAGNTYSFGTGSSAERALGAIQSGSLVPMFGAQLRNDTGGTLSELPIAYIGEQWRLGATARVDRLDFQYSTDATSLGDGTWTDVDTLDFVAPVSGGSVGALDGNLAANSTAIEGAIAGLALAPGATFWIRWIDFNASGADDGLAIDDVVFGTAEDVPPVLAGSVPANGANDFSASANLTLQFSEPVTVSGAWFTLSCGGGALSVTVSGGPTSYVLDPAATLPIGASCTLALDAGLIADQDGDVDAYAGVTSIAFTTVAPPANVLPTVTATQPLDGSTTFPAAGDLGVTFSEPVTLSPGAFALACAQTSGIVLVYATSGTTFSIDTGTALVAGEACTFTVDADAVSDSEGAHPLADTVIQFTVSDSNTGDYYATVNTSSPGQLRCTLHNIIDDHTAYPYTSSSTDTWDILNLADEDPVDPGKVLDIYRNESYTKISGGTGAYNREHTWPNSLGFPGGSPGAYTDTHMLYASNTSYNSTRGNSPYDNCPGCSEQTTLLNHGVGGGSGVYPGNSNWFTGDTYEVWAGRKGDAARAVMYMAIRYEGDGGGEPQLELTNNRALIVGNTSTDASDPAYMGILSTLIAWHQADPPDAGELERNEVIFGFQGNRNPFIDHPEWGTEALFTSSTPTLCEIGTGNLPPVANDDSYAATEDTTLTVNAPGVLTNDTDAEAATLTAVLVGNVAHGTLQLVANGGFLYTPSADYCGPDAFTYRASDGTSNSAVANVALTVSCVNDAPAANDATFSLPENSVFGTVVGSVAANDPESNALTFEITSGNTGGAFAIDADGDITVANAAALDFETTPQFVLGVTVTDNGLPPQSDVATITVNLTDIDETTNGAPEAVGTLEDFEATEGAAIALRDLGVAFSDPDGDTLTFTAANLPAGLVLDPVTGILSGTPADGSADASPYTVTVSASDGIASAQLDFALTVRPATQPGLAIFADGFED</sequence>
<dbReference type="CDD" id="cd11304">
    <property type="entry name" value="Cadherin_repeat"/>
    <property type="match status" value="1"/>
</dbReference>
<dbReference type="EMBL" id="JACHHP010000007">
    <property type="protein sequence ID" value="MBB5209716.1"/>
    <property type="molecule type" value="Genomic_DNA"/>
</dbReference>
<keyword evidence="4" id="KW-0378">Hydrolase</keyword>
<evidence type="ECO:0000256" key="4">
    <source>
        <dbReference type="ARBA" id="ARBA00022801"/>
    </source>
</evidence>
<dbReference type="SUPFAM" id="SSF49313">
    <property type="entry name" value="Cadherin-like"/>
    <property type="match status" value="2"/>
</dbReference>
<dbReference type="Gene3D" id="2.60.40.60">
    <property type="entry name" value="Cadherins"/>
    <property type="match status" value="1"/>
</dbReference>
<organism evidence="7 8">
    <name type="scientific">Chiayiivirga flava</name>
    <dbReference type="NCBI Taxonomy" id="659595"/>
    <lineage>
        <taxon>Bacteria</taxon>
        <taxon>Pseudomonadati</taxon>
        <taxon>Pseudomonadota</taxon>
        <taxon>Gammaproteobacteria</taxon>
        <taxon>Lysobacterales</taxon>
        <taxon>Lysobacteraceae</taxon>
        <taxon>Chiayiivirga</taxon>
    </lineage>
</organism>
<protein>
    <submittedName>
        <fullName evidence="7">Endonuclease I</fullName>
    </submittedName>
</protein>
<dbReference type="PANTHER" id="PTHR33607:SF2">
    <property type="entry name" value="ENDONUCLEASE-1"/>
    <property type="match status" value="1"/>
</dbReference>
<dbReference type="GO" id="GO:0007156">
    <property type="term" value="P:homophilic cell adhesion via plasma membrane adhesion molecules"/>
    <property type="evidence" value="ECO:0007669"/>
    <property type="project" value="InterPro"/>
</dbReference>
<feature type="chain" id="PRO_5031396610" evidence="5">
    <location>
        <begin position="23"/>
        <end position="1015"/>
    </location>
</feature>
<evidence type="ECO:0000313" key="7">
    <source>
        <dbReference type="EMBL" id="MBB5209716.1"/>
    </source>
</evidence>
<dbReference type="PROSITE" id="PS50268">
    <property type="entry name" value="CADHERIN_2"/>
    <property type="match status" value="1"/>
</dbReference>
<dbReference type="InterPro" id="IPR006644">
    <property type="entry name" value="Cadg"/>
</dbReference>
<keyword evidence="2" id="KW-0540">Nuclease</keyword>
<accession>A0A7W8DAT8</accession>
<dbReference type="InterPro" id="IPR044925">
    <property type="entry name" value="His-Me_finger_sf"/>
</dbReference>
<dbReference type="Pfam" id="PF05345">
    <property type="entry name" value="He_PIG"/>
    <property type="match status" value="1"/>
</dbReference>
<dbReference type="Pfam" id="PF17892">
    <property type="entry name" value="Cadherin_5"/>
    <property type="match status" value="1"/>
</dbReference>
<dbReference type="SUPFAM" id="SSF54060">
    <property type="entry name" value="His-Me finger endonucleases"/>
    <property type="match status" value="1"/>
</dbReference>
<dbReference type="Pfam" id="PF00028">
    <property type="entry name" value="Cadherin"/>
    <property type="match status" value="1"/>
</dbReference>
<evidence type="ECO:0000256" key="5">
    <source>
        <dbReference type="SAM" id="SignalP"/>
    </source>
</evidence>
<dbReference type="AlphaFoldDB" id="A0A7W8DAT8"/>
<proteinExistence type="inferred from homology"/>
<evidence type="ECO:0000256" key="1">
    <source>
        <dbReference type="ARBA" id="ARBA00006429"/>
    </source>
</evidence>
<dbReference type="Gene3D" id="2.60.40.10">
    <property type="entry name" value="Immunoglobulins"/>
    <property type="match status" value="1"/>
</dbReference>